<dbReference type="GO" id="GO:0061542">
    <property type="term" value="F:3-demethylubiquinol 3-O-methyltransferase activity"/>
    <property type="evidence" value="ECO:0007669"/>
    <property type="project" value="UniProtKB-EC"/>
</dbReference>
<dbReference type="CDD" id="cd02440">
    <property type="entry name" value="AdoMet_MTases"/>
    <property type="match status" value="1"/>
</dbReference>
<sequence length="282" mass="33217">MAHYNTCKVCESNIKIVNEKYNLGQCDNCKLIFCLTIFSQDEFIKVYDELYNKADTHYKYHSVVEYNRLLENKKIKVGFHRAKLLKKYVLNNQCKSVLEIGSGVGLIGSYIRKHDDRINYLGIEIDKESFDKSQTLGLNTINDDFKAMEKIKESFDVIMLWEVLEHLQDLKVFIDLANKRLNKNGKIILSVPNYDKIYNYPNRKKDVIFQDLPPIHLNFFTKENIVTVFEFNHFKDCIATVKKFPYINLKRIGFYTEFIKALFNKYNGSTLYFIGSKKDDLK</sequence>
<keyword evidence="2" id="KW-1185">Reference proteome</keyword>
<gene>
    <name evidence="1" type="ORF">ACFFUU_01245</name>
</gene>
<keyword evidence="1" id="KW-0808">Transferase</keyword>
<protein>
    <submittedName>
        <fullName evidence="1">Class I SAM-dependent methyltransferase</fullName>
        <ecNumber evidence="1">2.1.1.222</ecNumber>
        <ecNumber evidence="1">2.1.1.64</ecNumber>
    </submittedName>
</protein>
<dbReference type="EC" id="2.1.1.222" evidence="1"/>
<dbReference type="Proteomes" id="UP001589576">
    <property type="component" value="Unassembled WGS sequence"/>
</dbReference>
<dbReference type="Pfam" id="PF13489">
    <property type="entry name" value="Methyltransf_23"/>
    <property type="match status" value="1"/>
</dbReference>
<comment type="caution">
    <text evidence="1">The sequence shown here is derived from an EMBL/GenBank/DDBJ whole genome shotgun (WGS) entry which is preliminary data.</text>
</comment>
<name>A0ABV5GAS9_9FLAO</name>
<proteinExistence type="predicted"/>
<dbReference type="EMBL" id="JBHMFB010000003">
    <property type="protein sequence ID" value="MFB9088221.1"/>
    <property type="molecule type" value="Genomic_DNA"/>
</dbReference>
<reference evidence="1 2" key="1">
    <citation type="submission" date="2024-09" db="EMBL/GenBank/DDBJ databases">
        <authorList>
            <person name="Sun Q."/>
            <person name="Mori K."/>
        </authorList>
    </citation>
    <scope>NUCLEOTIDE SEQUENCE [LARGE SCALE GENOMIC DNA]</scope>
    <source>
        <strain evidence="1 2">CECT 8460</strain>
    </source>
</reference>
<accession>A0ABV5GAS9</accession>
<evidence type="ECO:0000313" key="2">
    <source>
        <dbReference type="Proteomes" id="UP001589576"/>
    </source>
</evidence>
<dbReference type="RefSeq" id="WP_290284830.1">
    <property type="nucleotide sequence ID" value="NZ_JAUFQN010000019.1"/>
</dbReference>
<dbReference type="EC" id="2.1.1.64" evidence="1"/>
<dbReference type="InterPro" id="IPR029063">
    <property type="entry name" value="SAM-dependent_MTases_sf"/>
</dbReference>
<dbReference type="Gene3D" id="3.40.50.150">
    <property type="entry name" value="Vaccinia Virus protein VP39"/>
    <property type="match status" value="1"/>
</dbReference>
<dbReference type="GO" id="GO:0102208">
    <property type="term" value="F:2-polyprenyl-6-hydroxyphenol methylase activity"/>
    <property type="evidence" value="ECO:0007669"/>
    <property type="project" value="UniProtKB-EC"/>
</dbReference>
<evidence type="ECO:0000313" key="1">
    <source>
        <dbReference type="EMBL" id="MFB9088221.1"/>
    </source>
</evidence>
<keyword evidence="1" id="KW-0489">Methyltransferase</keyword>
<dbReference type="PANTHER" id="PTHR43861:SF6">
    <property type="entry name" value="METHYLTRANSFERASE TYPE 11"/>
    <property type="match status" value="1"/>
</dbReference>
<dbReference type="PANTHER" id="PTHR43861">
    <property type="entry name" value="TRANS-ACONITATE 2-METHYLTRANSFERASE-RELATED"/>
    <property type="match status" value="1"/>
</dbReference>
<dbReference type="GO" id="GO:0032259">
    <property type="term" value="P:methylation"/>
    <property type="evidence" value="ECO:0007669"/>
    <property type="project" value="UniProtKB-KW"/>
</dbReference>
<dbReference type="SUPFAM" id="SSF53335">
    <property type="entry name" value="S-adenosyl-L-methionine-dependent methyltransferases"/>
    <property type="match status" value="1"/>
</dbReference>
<organism evidence="1 2">
    <name type="scientific">Flavobacterium paronense</name>
    <dbReference type="NCBI Taxonomy" id="1392775"/>
    <lineage>
        <taxon>Bacteria</taxon>
        <taxon>Pseudomonadati</taxon>
        <taxon>Bacteroidota</taxon>
        <taxon>Flavobacteriia</taxon>
        <taxon>Flavobacteriales</taxon>
        <taxon>Flavobacteriaceae</taxon>
        <taxon>Flavobacterium</taxon>
    </lineage>
</organism>